<dbReference type="PANTHER" id="PTHR23028">
    <property type="entry name" value="ACETYLTRANSFERASE"/>
    <property type="match status" value="1"/>
</dbReference>
<dbReference type="OrthoDB" id="92766at2759"/>
<dbReference type="InterPro" id="IPR002656">
    <property type="entry name" value="Acyl_transf_3_dom"/>
</dbReference>
<feature type="transmembrane region" description="Helical" evidence="2">
    <location>
        <begin position="7"/>
        <end position="26"/>
    </location>
</feature>
<evidence type="ECO:0000259" key="3">
    <source>
        <dbReference type="Pfam" id="PF01757"/>
    </source>
</evidence>
<dbReference type="Pfam" id="PF19040">
    <property type="entry name" value="SGNH"/>
    <property type="match status" value="1"/>
</dbReference>
<dbReference type="InterPro" id="IPR050879">
    <property type="entry name" value="Acyltransferase_3"/>
</dbReference>
<evidence type="ECO:0000256" key="1">
    <source>
        <dbReference type="SAM" id="Coils"/>
    </source>
</evidence>
<dbReference type="Pfam" id="PF01757">
    <property type="entry name" value="Acyl_transf_3"/>
    <property type="match status" value="1"/>
</dbReference>
<keyword evidence="2" id="KW-0472">Membrane</keyword>
<dbReference type="STRING" id="1611254.A0A2G5T6E0"/>
<dbReference type="AlphaFoldDB" id="A0A2G5T6E0"/>
<gene>
    <name evidence="5" type="primary">Cni-oac-29</name>
    <name evidence="5" type="synonym">Cnig_chr_V.g16751</name>
    <name evidence="5" type="ORF">B9Z55_016751</name>
</gene>
<comment type="caution">
    <text evidence="5">The sequence shown here is derived from an EMBL/GenBank/DDBJ whole genome shotgun (WGS) entry which is preliminary data.</text>
</comment>
<evidence type="ECO:0000259" key="4">
    <source>
        <dbReference type="Pfam" id="PF19040"/>
    </source>
</evidence>
<feature type="transmembrane region" description="Helical" evidence="2">
    <location>
        <begin position="72"/>
        <end position="91"/>
    </location>
</feature>
<keyword evidence="6" id="KW-1185">Reference proteome</keyword>
<dbReference type="SUPFAM" id="SSF52266">
    <property type="entry name" value="SGNH hydrolase"/>
    <property type="match status" value="1"/>
</dbReference>
<organism evidence="5 6">
    <name type="scientific">Caenorhabditis nigoni</name>
    <dbReference type="NCBI Taxonomy" id="1611254"/>
    <lineage>
        <taxon>Eukaryota</taxon>
        <taxon>Metazoa</taxon>
        <taxon>Ecdysozoa</taxon>
        <taxon>Nematoda</taxon>
        <taxon>Chromadorea</taxon>
        <taxon>Rhabditida</taxon>
        <taxon>Rhabditina</taxon>
        <taxon>Rhabditomorpha</taxon>
        <taxon>Rhabditoidea</taxon>
        <taxon>Rhabditidae</taxon>
        <taxon>Peloderinae</taxon>
        <taxon>Caenorhabditis</taxon>
    </lineage>
</organism>
<evidence type="ECO:0000313" key="5">
    <source>
        <dbReference type="EMBL" id="PIC22830.1"/>
    </source>
</evidence>
<feature type="transmembrane region" description="Helical" evidence="2">
    <location>
        <begin position="348"/>
        <end position="369"/>
    </location>
</feature>
<evidence type="ECO:0000256" key="2">
    <source>
        <dbReference type="SAM" id="Phobius"/>
    </source>
</evidence>
<evidence type="ECO:0000313" key="6">
    <source>
        <dbReference type="Proteomes" id="UP000230233"/>
    </source>
</evidence>
<accession>A0A2G5T6E0</accession>
<keyword evidence="2" id="KW-0812">Transmembrane</keyword>
<feature type="transmembrane region" description="Helical" evidence="2">
    <location>
        <begin position="231"/>
        <end position="250"/>
    </location>
</feature>
<dbReference type="GO" id="GO:0016747">
    <property type="term" value="F:acyltransferase activity, transferring groups other than amino-acyl groups"/>
    <property type="evidence" value="ECO:0007669"/>
    <property type="project" value="InterPro"/>
</dbReference>
<feature type="transmembrane region" description="Helical" evidence="2">
    <location>
        <begin position="141"/>
        <end position="159"/>
    </location>
</feature>
<proteinExistence type="predicted"/>
<keyword evidence="1" id="KW-0175">Coiled coil</keyword>
<reference evidence="6" key="1">
    <citation type="submission" date="2017-10" db="EMBL/GenBank/DDBJ databases">
        <title>Rapid genome shrinkage in a self-fertile nematode reveals novel sperm competition proteins.</title>
        <authorList>
            <person name="Yin D."/>
            <person name="Schwarz E.M."/>
            <person name="Thomas C.G."/>
            <person name="Felde R.L."/>
            <person name="Korf I.F."/>
            <person name="Cutter A.D."/>
            <person name="Schartner C.M."/>
            <person name="Ralston E.J."/>
            <person name="Meyer B.J."/>
            <person name="Haag E.S."/>
        </authorList>
    </citation>
    <scope>NUCLEOTIDE SEQUENCE [LARGE SCALE GENOMIC DNA]</scope>
    <source>
        <strain evidence="6">JU1422</strain>
    </source>
</reference>
<dbReference type="InterPro" id="IPR043968">
    <property type="entry name" value="SGNH"/>
</dbReference>
<feature type="transmembrane region" description="Helical" evidence="2">
    <location>
        <begin position="166"/>
        <end position="191"/>
    </location>
</feature>
<feature type="domain" description="Acyltransferase 3" evidence="3">
    <location>
        <begin position="7"/>
        <end position="334"/>
    </location>
</feature>
<feature type="domain" description="SGNH" evidence="4">
    <location>
        <begin position="418"/>
        <end position="639"/>
    </location>
</feature>
<feature type="transmembrane region" description="Helical" evidence="2">
    <location>
        <begin position="317"/>
        <end position="336"/>
    </location>
</feature>
<name>A0A2G5T6E0_9PELO</name>
<keyword evidence="2" id="KW-1133">Transmembrane helix</keyword>
<sequence length="655" mass="76420">MSSKLQSLQGLRGISILLVLVFHLFPKYFVNGFVGVDMFFVLSGYLMTRILSKEFTVSSVVNFYKKRFSRIVPLYYFTIFFTLLGVLSLVLKSERTEFILDVKWCLALISNYQPIFEHHSYWDQVSTIRFLTHLWSLATELQYYLIVPIIHLVASNLPFVNRITGYLIAIIILFFFQLLTPFELSYCFLAARVWQFLLGSVAFEMSQRNDLVLDFHTEKKNAKTDFNIYDVIPHIFLAVLFTIIMLPWIFQEHSARLVMSLSAAMLCYSCEKLEQSFLAFQPLVFIGDISYVTYLIHWPVINFVRYIQQRDNSSIDIYEALIAVIIILVLSLLAHYKLERKLLELEFSVNFTITVFVIGISIALIPCLIRMECLAMKTLLKDLQEKAKFNLIEENVLKPVFELECDFNETTIDIPIDKFGIEYCAHRSNGTGKIMIIGNSLSIRAFPTIYKLFDGQYEEIRLFAKHGGAPLLDIFPYYNYVVMDMAQEMKPDLIWIIQGMNEILFGSDNNGNFSSPVMDRNVPRILKEFEKLAKMVYVDLPYYITKDMPSKLIARSLIYRKSLERLSVTLEDVEKQVEEQTDRLMNTNCSICYYNDVQKALINDQDKLYLYEKDTYKALSYDGSHLALAGYKYIEPMYQRRINQFYEMLGSEELF</sequence>
<feature type="coiled-coil region" evidence="1">
    <location>
        <begin position="563"/>
        <end position="590"/>
    </location>
</feature>
<dbReference type="PANTHER" id="PTHR23028:SF53">
    <property type="entry name" value="ACYL_TRANSF_3 DOMAIN-CONTAINING PROTEIN"/>
    <property type="match status" value="1"/>
</dbReference>
<dbReference type="GO" id="GO:0000271">
    <property type="term" value="P:polysaccharide biosynthetic process"/>
    <property type="evidence" value="ECO:0007669"/>
    <property type="project" value="TreeGrafter"/>
</dbReference>
<dbReference type="EMBL" id="PDUG01000005">
    <property type="protein sequence ID" value="PIC22830.1"/>
    <property type="molecule type" value="Genomic_DNA"/>
</dbReference>
<evidence type="ECO:0008006" key="7">
    <source>
        <dbReference type="Google" id="ProtNLM"/>
    </source>
</evidence>
<protein>
    <recommendedName>
        <fullName evidence="7">Acyl_transf_3 domain-containing protein</fullName>
    </recommendedName>
</protein>
<dbReference type="GO" id="GO:0016020">
    <property type="term" value="C:membrane"/>
    <property type="evidence" value="ECO:0007669"/>
    <property type="project" value="TreeGrafter"/>
</dbReference>
<dbReference type="Proteomes" id="UP000230233">
    <property type="component" value="Chromosome V"/>
</dbReference>